<protein>
    <recommendedName>
        <fullName evidence="1">CASTOR ACT domain-containing protein</fullName>
    </recommendedName>
</protein>
<dbReference type="Proteomes" id="UP000193498">
    <property type="component" value="Unassembled WGS sequence"/>
</dbReference>
<reference evidence="2 3" key="1">
    <citation type="submission" date="2016-07" db="EMBL/GenBank/DDBJ databases">
        <title>Pervasive Adenine N6-methylation of Active Genes in Fungi.</title>
        <authorList>
            <consortium name="DOE Joint Genome Institute"/>
            <person name="Mondo S.J."/>
            <person name="Dannebaum R.O."/>
            <person name="Kuo R.C."/>
            <person name="Labutti K."/>
            <person name="Haridas S."/>
            <person name="Kuo A."/>
            <person name="Salamov A."/>
            <person name="Ahrendt S.R."/>
            <person name="Lipzen A."/>
            <person name="Sullivan W."/>
            <person name="Andreopoulos W.B."/>
            <person name="Clum A."/>
            <person name="Lindquist E."/>
            <person name="Daum C."/>
            <person name="Ramamoorthy G.K."/>
            <person name="Gryganskyi A."/>
            <person name="Culley D."/>
            <person name="Magnuson J.K."/>
            <person name="James T.Y."/>
            <person name="O'Malley M.A."/>
            <person name="Stajich J.E."/>
            <person name="Spatafora J.W."/>
            <person name="Visel A."/>
            <person name="Grigoriev I.V."/>
        </authorList>
    </citation>
    <scope>NUCLEOTIDE SEQUENCE [LARGE SCALE GENOMIC DNA]</scope>
    <source>
        <strain evidence="2 3">CBS 931.73</strain>
    </source>
</reference>
<dbReference type="AlphaFoldDB" id="A0A1Y1Z9K6"/>
<dbReference type="Pfam" id="PF13840">
    <property type="entry name" value="ACT_7"/>
    <property type="match status" value="1"/>
</dbReference>
<evidence type="ECO:0000259" key="1">
    <source>
        <dbReference type="Pfam" id="PF13840"/>
    </source>
</evidence>
<dbReference type="EMBL" id="MCFE01000013">
    <property type="protein sequence ID" value="ORY06794.1"/>
    <property type="molecule type" value="Genomic_DNA"/>
</dbReference>
<dbReference type="STRING" id="1314790.A0A1Y1Z9K6"/>
<dbReference type="InterPro" id="IPR051719">
    <property type="entry name" value="CASTOR_mTORC1"/>
</dbReference>
<dbReference type="InParanoid" id="A0A1Y1Z9K6"/>
<evidence type="ECO:0000313" key="3">
    <source>
        <dbReference type="Proteomes" id="UP000193498"/>
    </source>
</evidence>
<comment type="caution">
    <text evidence="2">The sequence shown here is derived from an EMBL/GenBank/DDBJ whole genome shotgun (WGS) entry which is preliminary data.</text>
</comment>
<accession>A0A1Y1Z9K6</accession>
<dbReference type="InterPro" id="IPR045865">
    <property type="entry name" value="ACT-like_dom_sf"/>
</dbReference>
<evidence type="ECO:0000313" key="2">
    <source>
        <dbReference type="EMBL" id="ORY06794.1"/>
    </source>
</evidence>
<dbReference type="InterPro" id="IPR027795">
    <property type="entry name" value="CASTOR_ACT_dom"/>
</dbReference>
<keyword evidence="3" id="KW-1185">Reference proteome</keyword>
<dbReference type="GO" id="GO:0006520">
    <property type="term" value="P:amino acid metabolic process"/>
    <property type="evidence" value="ECO:0007669"/>
    <property type="project" value="UniProtKB-ARBA"/>
</dbReference>
<dbReference type="SUPFAM" id="SSF55021">
    <property type="entry name" value="ACT-like"/>
    <property type="match status" value="1"/>
</dbReference>
<dbReference type="OrthoDB" id="58529at2759"/>
<sequence>MDPEEVVNLRRVVTFPDCPVYVTSLAGSVDAIQDSMSIPLIHLLFFSEDRQRNDGFLSFTRTSESASLILSESYLSLFPPGSLNFCGGAWSILKIENMAFAFGISNSVRVPVGSRLILISCSPEQCGIVRDCTEKLKNLGISIFYLTTYHTVYLLVSQEDYEVVVNALDSITE</sequence>
<dbReference type="Gene3D" id="3.30.2130.10">
    <property type="entry name" value="VC0802-like"/>
    <property type="match status" value="1"/>
</dbReference>
<organism evidence="2 3">
    <name type="scientific">Basidiobolus meristosporus CBS 931.73</name>
    <dbReference type="NCBI Taxonomy" id="1314790"/>
    <lineage>
        <taxon>Eukaryota</taxon>
        <taxon>Fungi</taxon>
        <taxon>Fungi incertae sedis</taxon>
        <taxon>Zoopagomycota</taxon>
        <taxon>Entomophthoromycotina</taxon>
        <taxon>Basidiobolomycetes</taxon>
        <taxon>Basidiobolales</taxon>
        <taxon>Basidiobolaceae</taxon>
        <taxon>Basidiobolus</taxon>
    </lineage>
</organism>
<proteinExistence type="predicted"/>
<feature type="domain" description="CASTOR ACT" evidence="1">
    <location>
        <begin position="124"/>
        <end position="169"/>
    </location>
</feature>
<gene>
    <name evidence="2" type="ORF">K493DRAFT_332944</name>
</gene>
<dbReference type="PANTHER" id="PTHR31131:SF6">
    <property type="entry name" value="CASTOR ACT DOMAIN-CONTAINING PROTEIN"/>
    <property type="match status" value="1"/>
</dbReference>
<dbReference type="GO" id="GO:0046394">
    <property type="term" value="P:carboxylic acid biosynthetic process"/>
    <property type="evidence" value="ECO:0007669"/>
    <property type="project" value="UniProtKB-ARBA"/>
</dbReference>
<dbReference type="PANTHER" id="PTHR31131">
    <property type="entry name" value="CHROMOSOME 1, WHOLE GENOME SHOTGUN SEQUENCE"/>
    <property type="match status" value="1"/>
</dbReference>
<name>A0A1Y1Z9K6_9FUNG</name>